<dbReference type="AlphaFoldDB" id="A0AA41YZM1"/>
<dbReference type="SUPFAM" id="SSF51735">
    <property type="entry name" value="NAD(P)-binding Rossmann-fold domains"/>
    <property type="match status" value="1"/>
</dbReference>
<keyword evidence="4" id="KW-1185">Reference proteome</keyword>
<name>A0AA41YZM1_9HYPH</name>
<protein>
    <submittedName>
        <fullName evidence="3">SDR family oxidoreductase</fullName>
    </submittedName>
</protein>
<sequence length="250" mass="26239">MRLKNKTAVITGAAAGIGKATAELFVREGAKVVIADRDADAAAAVARQLGDAASAFVVDVSNGPQVRRLMDDTVARLGRLDVLVNNAGYGIRGNVVTTAEEDWDALMDVNLKGVFLCSKYAVPHMIAQGGGAIVNTSSTIASVGIPDRVAYVASKGGVAALTRAMALDHAGDNIRVNSVAPGVIWSSYYEKMVETHEDPETFLAKLKARAPTNRWGEPHEIATAILFLASDEASFATGSSMTIDGGYTAW</sequence>
<dbReference type="PANTHER" id="PTHR24321:SF8">
    <property type="entry name" value="ESTRADIOL 17-BETA-DEHYDROGENASE 8-RELATED"/>
    <property type="match status" value="1"/>
</dbReference>
<dbReference type="PRINTS" id="PR00081">
    <property type="entry name" value="GDHRDH"/>
</dbReference>
<evidence type="ECO:0000313" key="4">
    <source>
        <dbReference type="Proteomes" id="UP001165667"/>
    </source>
</evidence>
<comment type="similarity">
    <text evidence="1">Belongs to the short-chain dehydrogenases/reductases (SDR) family.</text>
</comment>
<accession>A0AA41YZM1</accession>
<dbReference type="PANTHER" id="PTHR24321">
    <property type="entry name" value="DEHYDROGENASES, SHORT CHAIN"/>
    <property type="match status" value="1"/>
</dbReference>
<dbReference type="NCBIfam" id="NF004791">
    <property type="entry name" value="PRK06138.1"/>
    <property type="match status" value="1"/>
</dbReference>
<keyword evidence="2" id="KW-0560">Oxidoreductase</keyword>
<dbReference type="NCBIfam" id="NF005559">
    <property type="entry name" value="PRK07231.1"/>
    <property type="match status" value="1"/>
</dbReference>
<dbReference type="RefSeq" id="WP_282587868.1">
    <property type="nucleotide sequence ID" value="NZ_JAMOIM010000027.1"/>
</dbReference>
<dbReference type="PROSITE" id="PS00061">
    <property type="entry name" value="ADH_SHORT"/>
    <property type="match status" value="1"/>
</dbReference>
<dbReference type="FunFam" id="3.40.50.720:FF:000084">
    <property type="entry name" value="Short-chain dehydrogenase reductase"/>
    <property type="match status" value="1"/>
</dbReference>
<dbReference type="EMBL" id="JAMOIM010000027">
    <property type="protein sequence ID" value="MCW6511489.1"/>
    <property type="molecule type" value="Genomic_DNA"/>
</dbReference>
<reference evidence="3" key="1">
    <citation type="submission" date="2022-05" db="EMBL/GenBank/DDBJ databases">
        <authorList>
            <person name="Pankratov T."/>
        </authorList>
    </citation>
    <scope>NUCLEOTIDE SEQUENCE</scope>
    <source>
        <strain evidence="3">BP6-180914</strain>
    </source>
</reference>
<gene>
    <name evidence="3" type="ORF">M8523_26270</name>
</gene>
<evidence type="ECO:0000256" key="2">
    <source>
        <dbReference type="ARBA" id="ARBA00023002"/>
    </source>
</evidence>
<evidence type="ECO:0000256" key="1">
    <source>
        <dbReference type="ARBA" id="ARBA00006484"/>
    </source>
</evidence>
<comment type="caution">
    <text evidence="3">The sequence shown here is derived from an EMBL/GenBank/DDBJ whole genome shotgun (WGS) entry which is preliminary data.</text>
</comment>
<dbReference type="InterPro" id="IPR002347">
    <property type="entry name" value="SDR_fam"/>
</dbReference>
<dbReference type="InterPro" id="IPR020904">
    <property type="entry name" value="Sc_DH/Rdtase_CS"/>
</dbReference>
<dbReference type="Gene3D" id="3.40.50.720">
    <property type="entry name" value="NAD(P)-binding Rossmann-like Domain"/>
    <property type="match status" value="1"/>
</dbReference>
<evidence type="ECO:0000313" key="3">
    <source>
        <dbReference type="EMBL" id="MCW6511489.1"/>
    </source>
</evidence>
<dbReference type="Proteomes" id="UP001165667">
    <property type="component" value="Unassembled WGS sequence"/>
</dbReference>
<dbReference type="PRINTS" id="PR00080">
    <property type="entry name" value="SDRFAMILY"/>
</dbReference>
<dbReference type="Pfam" id="PF13561">
    <property type="entry name" value="adh_short_C2"/>
    <property type="match status" value="1"/>
</dbReference>
<proteinExistence type="inferred from homology"/>
<dbReference type="GO" id="GO:0016491">
    <property type="term" value="F:oxidoreductase activity"/>
    <property type="evidence" value="ECO:0007669"/>
    <property type="project" value="UniProtKB-KW"/>
</dbReference>
<dbReference type="CDD" id="cd05233">
    <property type="entry name" value="SDR_c"/>
    <property type="match status" value="1"/>
</dbReference>
<dbReference type="InterPro" id="IPR036291">
    <property type="entry name" value="NAD(P)-bd_dom_sf"/>
</dbReference>
<organism evidence="3 4">
    <name type="scientific">Lichenifustis flavocetrariae</name>
    <dbReference type="NCBI Taxonomy" id="2949735"/>
    <lineage>
        <taxon>Bacteria</taxon>
        <taxon>Pseudomonadati</taxon>
        <taxon>Pseudomonadota</taxon>
        <taxon>Alphaproteobacteria</taxon>
        <taxon>Hyphomicrobiales</taxon>
        <taxon>Lichenihabitantaceae</taxon>
        <taxon>Lichenifustis</taxon>
    </lineage>
</organism>